<sequence length="45" mass="5100">MQYAYSEDYVQTIAEFSHRIFTLTGVSRGLGTNIMMVGLKKINSK</sequence>
<proteinExistence type="predicted"/>
<organism evidence="1">
    <name type="scientific">termite gut metagenome</name>
    <dbReference type="NCBI Taxonomy" id="433724"/>
    <lineage>
        <taxon>unclassified sequences</taxon>
        <taxon>metagenomes</taxon>
        <taxon>organismal metagenomes</taxon>
    </lineage>
</organism>
<dbReference type="AlphaFoldDB" id="A0A5J4RSY2"/>
<gene>
    <name evidence="1" type="ORF">EZS27_015015</name>
</gene>
<comment type="caution">
    <text evidence="1">The sequence shown here is derived from an EMBL/GenBank/DDBJ whole genome shotgun (WGS) entry which is preliminary data.</text>
</comment>
<name>A0A5J4RSY2_9ZZZZ</name>
<protein>
    <submittedName>
        <fullName evidence="1">Uncharacterized protein</fullName>
    </submittedName>
</protein>
<accession>A0A5J4RSY2</accession>
<dbReference type="EMBL" id="SNRY01000753">
    <property type="protein sequence ID" value="KAA6336859.1"/>
    <property type="molecule type" value="Genomic_DNA"/>
</dbReference>
<evidence type="ECO:0000313" key="1">
    <source>
        <dbReference type="EMBL" id="KAA6336859.1"/>
    </source>
</evidence>
<reference evidence="1" key="1">
    <citation type="submission" date="2019-03" db="EMBL/GenBank/DDBJ databases">
        <title>Single cell metagenomics reveals metabolic interactions within the superorganism composed of flagellate Streblomastix strix and complex community of Bacteroidetes bacteria on its surface.</title>
        <authorList>
            <person name="Treitli S.C."/>
            <person name="Kolisko M."/>
            <person name="Husnik F."/>
            <person name="Keeling P."/>
            <person name="Hampl V."/>
        </authorList>
    </citation>
    <scope>NUCLEOTIDE SEQUENCE</scope>
    <source>
        <strain evidence="1">STM</strain>
    </source>
</reference>